<dbReference type="NCBIfam" id="TIGR00167">
    <property type="entry name" value="cbbA"/>
    <property type="match status" value="1"/>
</dbReference>
<dbReference type="Gene3D" id="3.20.20.70">
    <property type="entry name" value="Aldolase class I"/>
    <property type="match status" value="1"/>
</dbReference>
<dbReference type="PANTHER" id="PTHR30304">
    <property type="entry name" value="D-TAGATOSE-1,6-BISPHOSPHATE ALDOLASE"/>
    <property type="match status" value="1"/>
</dbReference>
<proteinExistence type="predicted"/>
<dbReference type="InterPro" id="IPR013785">
    <property type="entry name" value="Aldolase_TIM"/>
</dbReference>
<comment type="cofactor">
    <cofactor evidence="1">
        <name>Zn(2+)</name>
        <dbReference type="ChEBI" id="CHEBI:29105"/>
    </cofactor>
</comment>
<dbReference type="InterPro" id="IPR000771">
    <property type="entry name" value="FBA_II"/>
</dbReference>
<dbReference type="Pfam" id="PF01116">
    <property type="entry name" value="F_bP_aldolase"/>
    <property type="match status" value="1"/>
</dbReference>
<protein>
    <submittedName>
        <fullName evidence="2">Class II fructose-bisphosphate aldolase</fullName>
    </submittedName>
</protein>
<name>A0ABT2TNJ6_9FIRM</name>
<evidence type="ECO:0000313" key="3">
    <source>
        <dbReference type="Proteomes" id="UP001652442"/>
    </source>
</evidence>
<dbReference type="SUPFAM" id="SSF51569">
    <property type="entry name" value="Aldolase"/>
    <property type="match status" value="1"/>
</dbReference>
<dbReference type="PIRSF" id="PIRSF001359">
    <property type="entry name" value="F_bP_aldolase_II"/>
    <property type="match status" value="1"/>
</dbReference>
<dbReference type="InterPro" id="IPR050246">
    <property type="entry name" value="Class_II_FBP_aldolase"/>
</dbReference>
<organism evidence="2 3">
    <name type="scientific">Brotonthovivens ammoniilytica</name>
    <dbReference type="NCBI Taxonomy" id="2981725"/>
    <lineage>
        <taxon>Bacteria</taxon>
        <taxon>Bacillati</taxon>
        <taxon>Bacillota</taxon>
        <taxon>Clostridia</taxon>
        <taxon>Lachnospirales</taxon>
        <taxon>Lachnospiraceae</taxon>
        <taxon>Brotonthovivens</taxon>
    </lineage>
</organism>
<dbReference type="EMBL" id="JAOQJQ010000011">
    <property type="protein sequence ID" value="MCU6763785.1"/>
    <property type="molecule type" value="Genomic_DNA"/>
</dbReference>
<reference evidence="2 3" key="1">
    <citation type="journal article" date="2021" name="ISME Commun">
        <title>Automated analysis of genomic sequences facilitates high-throughput and comprehensive description of bacteria.</title>
        <authorList>
            <person name="Hitch T.C.A."/>
        </authorList>
    </citation>
    <scope>NUCLEOTIDE SEQUENCE [LARGE SCALE GENOMIC DNA]</scope>
    <source>
        <strain evidence="2 3">Sanger_109</strain>
    </source>
</reference>
<evidence type="ECO:0000313" key="2">
    <source>
        <dbReference type="EMBL" id="MCU6763785.1"/>
    </source>
</evidence>
<sequence>MYEKVENILKMAKESNTSVIAFICMDYVMARSVVYAAEAANTPAIVMLYPEHVTVQHTTGFRKFAAMVKELANEVKVPIGLHADHDYTYNNIMTTINAGFESVMMDGSMNDLDKNIELTKQVVLKAHELGVCVEGEIGHVGLASDSDNHNEDLYTKADAAEKFCKETGVNSLAVSIGNAHGEYKETPHLDIARLEEIHAATDVPLVLHGGSGIPDDQLLTAFSKGINKFNLGTEFLGKYYSAVADFSKENADNKDPVKIINMPAYVQAKLQPYLEERMKTLCHF</sequence>
<dbReference type="PANTHER" id="PTHR30304:SF0">
    <property type="entry name" value="D-TAGATOSE-1,6-BISPHOSPHATE ALDOLASE SUBUNIT GATY-RELATED"/>
    <property type="match status" value="1"/>
</dbReference>
<keyword evidence="3" id="KW-1185">Reference proteome</keyword>
<accession>A0ABT2TNJ6</accession>
<evidence type="ECO:0000256" key="1">
    <source>
        <dbReference type="ARBA" id="ARBA00001947"/>
    </source>
</evidence>
<dbReference type="Proteomes" id="UP001652442">
    <property type="component" value="Unassembled WGS sequence"/>
</dbReference>
<dbReference type="RefSeq" id="WP_158426425.1">
    <property type="nucleotide sequence ID" value="NZ_JAOQJQ010000011.1"/>
</dbReference>
<comment type="caution">
    <text evidence="2">The sequence shown here is derived from an EMBL/GenBank/DDBJ whole genome shotgun (WGS) entry which is preliminary data.</text>
</comment>
<gene>
    <name evidence="2" type="ORF">OCV88_15895</name>
</gene>